<dbReference type="SUPFAM" id="SSF52540">
    <property type="entry name" value="P-loop containing nucleoside triphosphate hydrolases"/>
    <property type="match status" value="1"/>
</dbReference>
<comment type="subcellular location">
    <subcellularLocation>
        <location evidence="1">Cell membrane</location>
        <topology evidence="1">Peripheral membrane protein</topology>
    </subcellularLocation>
</comment>
<dbReference type="CDD" id="cd03225">
    <property type="entry name" value="ABC_cobalt_CbiO_domain1"/>
    <property type="match status" value="1"/>
</dbReference>
<evidence type="ECO:0000256" key="7">
    <source>
        <dbReference type="ARBA" id="ARBA00022967"/>
    </source>
</evidence>
<dbReference type="PANTHER" id="PTHR43553">
    <property type="entry name" value="HEAVY METAL TRANSPORTER"/>
    <property type="match status" value="1"/>
</dbReference>
<dbReference type="AlphaFoldDB" id="C9L596"/>
<dbReference type="GO" id="GO:0043190">
    <property type="term" value="C:ATP-binding cassette (ABC) transporter complex"/>
    <property type="evidence" value="ECO:0007669"/>
    <property type="project" value="TreeGrafter"/>
</dbReference>
<name>C9L596_BLAHA</name>
<evidence type="ECO:0000256" key="8">
    <source>
        <dbReference type="ARBA" id="ARBA00023136"/>
    </source>
</evidence>
<dbReference type="PANTHER" id="PTHR43553:SF25">
    <property type="entry name" value="ABC-TYPE COBALT TRANSPORT SYSTEM, ATPASE COMPONENT"/>
    <property type="match status" value="1"/>
</dbReference>
<dbReference type="GO" id="GO:0042626">
    <property type="term" value="F:ATPase-coupled transmembrane transporter activity"/>
    <property type="evidence" value="ECO:0007669"/>
    <property type="project" value="TreeGrafter"/>
</dbReference>
<feature type="domain" description="ABC transporter" evidence="9">
    <location>
        <begin position="4"/>
        <end position="237"/>
    </location>
</feature>
<dbReference type="InterPro" id="IPR027417">
    <property type="entry name" value="P-loop_NTPase"/>
</dbReference>
<dbReference type="SMART" id="SM00382">
    <property type="entry name" value="AAA"/>
    <property type="match status" value="1"/>
</dbReference>
<gene>
    <name evidence="10" type="ORF">BLAHAN_04546</name>
</gene>
<dbReference type="Gene3D" id="3.40.50.300">
    <property type="entry name" value="P-loop containing nucleotide triphosphate hydrolases"/>
    <property type="match status" value="1"/>
</dbReference>
<evidence type="ECO:0000259" key="9">
    <source>
        <dbReference type="PROSITE" id="PS50893"/>
    </source>
</evidence>
<keyword evidence="5" id="KW-0547">Nucleotide-binding</keyword>
<evidence type="ECO:0000313" key="10">
    <source>
        <dbReference type="EMBL" id="EEX22328.1"/>
    </source>
</evidence>
<accession>C9L596</accession>
<dbReference type="STRING" id="537007.BLAHAN_04546"/>
<dbReference type="GO" id="GO:0016887">
    <property type="term" value="F:ATP hydrolysis activity"/>
    <property type="evidence" value="ECO:0007669"/>
    <property type="project" value="InterPro"/>
</dbReference>
<dbReference type="InterPro" id="IPR003439">
    <property type="entry name" value="ABC_transporter-like_ATP-bd"/>
</dbReference>
<dbReference type="GO" id="GO:0005524">
    <property type="term" value="F:ATP binding"/>
    <property type="evidence" value="ECO:0007669"/>
    <property type="project" value="UniProtKB-KW"/>
</dbReference>
<evidence type="ECO:0000256" key="3">
    <source>
        <dbReference type="ARBA" id="ARBA00022448"/>
    </source>
</evidence>
<evidence type="ECO:0000256" key="5">
    <source>
        <dbReference type="ARBA" id="ARBA00022741"/>
    </source>
</evidence>
<evidence type="ECO:0000313" key="11">
    <source>
        <dbReference type="Proteomes" id="UP000003755"/>
    </source>
</evidence>
<keyword evidence="7" id="KW-1278">Translocase</keyword>
<evidence type="ECO:0000256" key="6">
    <source>
        <dbReference type="ARBA" id="ARBA00022840"/>
    </source>
</evidence>
<evidence type="ECO:0000256" key="4">
    <source>
        <dbReference type="ARBA" id="ARBA00022475"/>
    </source>
</evidence>
<organism evidence="10 11">
    <name type="scientific">Blautia hansenii DSM 20583</name>
    <dbReference type="NCBI Taxonomy" id="537007"/>
    <lineage>
        <taxon>Bacteria</taxon>
        <taxon>Bacillati</taxon>
        <taxon>Bacillota</taxon>
        <taxon>Clostridia</taxon>
        <taxon>Lachnospirales</taxon>
        <taxon>Lachnospiraceae</taxon>
        <taxon>Blautia</taxon>
    </lineage>
</organism>
<sequence>MSFIKFENVKFVYPNGFSAVEDINFEIGQGENIAIVGQNGAGKTTTVKMINGLLKPTKGKVIVAGMDTSDFTTAALSRKAGYVFQNPDDQIFHNTVEKEIQFGPEVLKMSESKVKEMVEYSARLTGLTDVMEENPYNLPLSVRKFVTIASILAMDTDIVILDEPTAGQDIRGIRLLENILKELTAKGKTIVTITHDMEFVVNNFNKVFVMAHKNLLKITNPKEVFSDDRLLEESMLMKPYVSEIVSELGFPGQITSRAELVEYVKKAK</sequence>
<dbReference type="InterPro" id="IPR015856">
    <property type="entry name" value="ABC_transpr_CbiO/EcfA_su"/>
</dbReference>
<evidence type="ECO:0000256" key="1">
    <source>
        <dbReference type="ARBA" id="ARBA00004202"/>
    </source>
</evidence>
<dbReference type="PROSITE" id="PS50893">
    <property type="entry name" value="ABC_TRANSPORTER_2"/>
    <property type="match status" value="1"/>
</dbReference>
<comment type="caution">
    <text evidence="10">The sequence shown here is derived from an EMBL/GenBank/DDBJ whole genome shotgun (WGS) entry which is preliminary data.</text>
</comment>
<proteinExistence type="inferred from homology"/>
<dbReference type="FunFam" id="3.40.50.300:FF:000224">
    <property type="entry name" value="Energy-coupling factor transporter ATP-binding protein EcfA"/>
    <property type="match status" value="1"/>
</dbReference>
<reference evidence="10" key="1">
    <citation type="submission" date="2009-09" db="EMBL/GenBank/DDBJ databases">
        <authorList>
            <person name="Weinstock G."/>
            <person name="Sodergren E."/>
            <person name="Clifton S."/>
            <person name="Fulton L."/>
            <person name="Fulton B."/>
            <person name="Courtney L."/>
            <person name="Fronick C."/>
            <person name="Harrison M."/>
            <person name="Strong C."/>
            <person name="Farmer C."/>
            <person name="Delahaunty K."/>
            <person name="Markovic C."/>
            <person name="Hall O."/>
            <person name="Minx P."/>
            <person name="Tomlinson C."/>
            <person name="Mitreva M."/>
            <person name="Nelson J."/>
            <person name="Hou S."/>
            <person name="Wollam A."/>
            <person name="Pepin K.H."/>
            <person name="Johnson M."/>
            <person name="Bhonagiri V."/>
            <person name="Nash W.E."/>
            <person name="Warren W."/>
            <person name="Chinwalla A."/>
            <person name="Mardis E.R."/>
            <person name="Wilson R.K."/>
        </authorList>
    </citation>
    <scope>NUCLEOTIDE SEQUENCE [LARGE SCALE GENOMIC DNA]</scope>
    <source>
        <strain evidence="10">DSM 20583</strain>
    </source>
</reference>
<dbReference type="EMBL" id="ABYU02000011">
    <property type="protein sequence ID" value="EEX22328.1"/>
    <property type="molecule type" value="Genomic_DNA"/>
</dbReference>
<protein>
    <submittedName>
        <fullName evidence="10">ABC transporter, ATP-binding protein</fullName>
    </submittedName>
</protein>
<dbReference type="KEGG" id="bhan:CGC63_02065"/>
<keyword evidence="6 10" id="KW-0067">ATP-binding</keyword>
<dbReference type="Proteomes" id="UP000003755">
    <property type="component" value="Unassembled WGS sequence"/>
</dbReference>
<dbReference type="HOGENOM" id="CLU_000604_1_22_9"/>
<keyword evidence="3" id="KW-0813">Transport</keyword>
<keyword evidence="11" id="KW-1185">Reference proteome</keyword>
<dbReference type="Pfam" id="PF00005">
    <property type="entry name" value="ABC_tran"/>
    <property type="match status" value="1"/>
</dbReference>
<dbReference type="InterPro" id="IPR003593">
    <property type="entry name" value="AAA+_ATPase"/>
</dbReference>
<comment type="similarity">
    <text evidence="2">Belongs to the ABC transporter superfamily.</text>
</comment>
<evidence type="ECO:0000256" key="2">
    <source>
        <dbReference type="ARBA" id="ARBA00005417"/>
    </source>
</evidence>
<dbReference type="InterPro" id="IPR050095">
    <property type="entry name" value="ECF_ABC_transporter_ATP-bd"/>
</dbReference>
<dbReference type="eggNOG" id="COG1122">
    <property type="taxonomic scope" value="Bacteria"/>
</dbReference>
<keyword evidence="8" id="KW-0472">Membrane</keyword>
<keyword evidence="4" id="KW-1003">Cell membrane</keyword>
<dbReference type="RefSeq" id="WP_004221404.1">
    <property type="nucleotide sequence ID" value="NZ_CP022413.2"/>
</dbReference>